<keyword evidence="1" id="KW-0472">Membrane</keyword>
<dbReference type="InterPro" id="IPR002696">
    <property type="entry name" value="Membr_insert_effic_factor_YidD"/>
</dbReference>
<proteinExistence type="inferred from homology"/>
<evidence type="ECO:0000256" key="1">
    <source>
        <dbReference type="HAMAP-Rule" id="MF_00386"/>
    </source>
</evidence>
<dbReference type="PANTHER" id="PTHR33383">
    <property type="entry name" value="MEMBRANE PROTEIN INSERTION EFFICIENCY FACTOR-RELATED"/>
    <property type="match status" value="1"/>
</dbReference>
<gene>
    <name evidence="2" type="ORF">UX57_C0003G0022</name>
</gene>
<comment type="function">
    <text evidence="1">Could be involved in insertion of integral membrane proteins into the membrane.</text>
</comment>
<dbReference type="Pfam" id="PF01809">
    <property type="entry name" value="YidD"/>
    <property type="match status" value="1"/>
</dbReference>
<evidence type="ECO:0000313" key="3">
    <source>
        <dbReference type="Proteomes" id="UP000034795"/>
    </source>
</evidence>
<accession>A0A0G1Q9M5</accession>
<dbReference type="Proteomes" id="UP000034795">
    <property type="component" value="Unassembled WGS sequence"/>
</dbReference>
<dbReference type="HAMAP" id="MF_00386">
    <property type="entry name" value="UPF0161_YidD"/>
    <property type="match status" value="1"/>
</dbReference>
<dbReference type="STRING" id="1618994.UX57_C0003G0022"/>
<reference evidence="2 3" key="1">
    <citation type="journal article" date="2015" name="Nature">
        <title>rRNA introns, odd ribosomes, and small enigmatic genomes across a large radiation of phyla.</title>
        <authorList>
            <person name="Brown C.T."/>
            <person name="Hug L.A."/>
            <person name="Thomas B.C."/>
            <person name="Sharon I."/>
            <person name="Castelle C.J."/>
            <person name="Singh A."/>
            <person name="Wilkins M.J."/>
            <person name="Williams K.H."/>
            <person name="Banfield J.F."/>
        </authorList>
    </citation>
    <scope>NUCLEOTIDE SEQUENCE [LARGE SCALE GENOMIC DNA]</scope>
</reference>
<comment type="subcellular location">
    <subcellularLocation>
        <location evidence="1">Cell membrane</location>
        <topology evidence="1">Peripheral membrane protein</topology>
        <orientation evidence="1">Cytoplasmic side</orientation>
    </subcellularLocation>
</comment>
<dbReference type="PATRIC" id="fig|1618994.3.peg.170"/>
<dbReference type="SMART" id="SM01234">
    <property type="entry name" value="Haemolytic"/>
    <property type="match status" value="1"/>
</dbReference>
<dbReference type="GO" id="GO:0005886">
    <property type="term" value="C:plasma membrane"/>
    <property type="evidence" value="ECO:0007669"/>
    <property type="project" value="UniProtKB-SubCell"/>
</dbReference>
<comment type="caution">
    <text evidence="2">The sequence shown here is derived from an EMBL/GenBank/DDBJ whole genome shotgun (WGS) entry which is preliminary data.</text>
</comment>
<dbReference type="AlphaFoldDB" id="A0A0G1Q9M5"/>
<keyword evidence="1" id="KW-1003">Cell membrane</keyword>
<dbReference type="PANTHER" id="PTHR33383:SF1">
    <property type="entry name" value="MEMBRANE PROTEIN INSERTION EFFICIENCY FACTOR-RELATED"/>
    <property type="match status" value="1"/>
</dbReference>
<evidence type="ECO:0000313" key="2">
    <source>
        <dbReference type="EMBL" id="KKU41522.1"/>
    </source>
</evidence>
<dbReference type="EMBL" id="LCMS01000003">
    <property type="protein sequence ID" value="KKU41522.1"/>
    <property type="molecule type" value="Genomic_DNA"/>
</dbReference>
<comment type="similarity">
    <text evidence="1">Belongs to the UPF0161 family.</text>
</comment>
<organism evidence="2 3">
    <name type="scientific">Candidatus Uhrbacteria bacterium GW2011_GWE2_46_68</name>
    <dbReference type="NCBI Taxonomy" id="1618994"/>
    <lineage>
        <taxon>Bacteria</taxon>
        <taxon>Candidatus Uhriibacteriota</taxon>
    </lineage>
</organism>
<protein>
    <recommendedName>
        <fullName evidence="1">Putative membrane protein insertion efficiency factor</fullName>
    </recommendedName>
</protein>
<sequence length="89" mass="10430">MMFFRFPSIFIAFLISIYQKTLSFDHGLLRIFRPYGSCRYYPTCSEYGRVAILRFGVFKGCYLAFRRVLHCTPFSPGGFDPVPEKKKQP</sequence>
<dbReference type="NCBIfam" id="TIGR00278">
    <property type="entry name" value="membrane protein insertion efficiency factor YidD"/>
    <property type="match status" value="1"/>
</dbReference>
<name>A0A0G1Q9M5_9BACT</name>